<evidence type="ECO:0000313" key="2">
    <source>
        <dbReference type="EMBL" id="ACU18461.1"/>
    </source>
</evidence>
<feature type="non-terminal residue" evidence="2">
    <location>
        <position position="1"/>
    </location>
</feature>
<accession>C6T9F9</accession>
<organism evidence="2">
    <name type="scientific">Glycine max</name>
    <name type="common">Soybean</name>
    <name type="synonym">Glycine hispida</name>
    <dbReference type="NCBI Taxonomy" id="3847"/>
    <lineage>
        <taxon>Eukaryota</taxon>
        <taxon>Viridiplantae</taxon>
        <taxon>Streptophyta</taxon>
        <taxon>Embryophyta</taxon>
        <taxon>Tracheophyta</taxon>
        <taxon>Spermatophyta</taxon>
        <taxon>Magnoliopsida</taxon>
        <taxon>eudicotyledons</taxon>
        <taxon>Gunneridae</taxon>
        <taxon>Pentapetalae</taxon>
        <taxon>rosids</taxon>
        <taxon>fabids</taxon>
        <taxon>Fabales</taxon>
        <taxon>Fabaceae</taxon>
        <taxon>Papilionoideae</taxon>
        <taxon>50 kb inversion clade</taxon>
        <taxon>NPAAA clade</taxon>
        <taxon>indigoferoid/millettioid clade</taxon>
        <taxon>Phaseoleae</taxon>
        <taxon>Glycine</taxon>
        <taxon>Glycine subgen. Soja</taxon>
    </lineage>
</organism>
<dbReference type="AlphaFoldDB" id="C6T9F9"/>
<proteinExistence type="evidence at transcript level"/>
<reference evidence="2" key="1">
    <citation type="submission" date="2009-08" db="EMBL/GenBank/DDBJ databases">
        <authorList>
            <person name="Cheung F."/>
            <person name="Xiao Y."/>
            <person name="Chan A."/>
            <person name="Moskal W."/>
            <person name="Town C.D."/>
        </authorList>
    </citation>
    <scope>NUCLEOTIDE SEQUENCE</scope>
</reference>
<evidence type="ECO:0000256" key="1">
    <source>
        <dbReference type="SAM" id="MobiDB-lite"/>
    </source>
</evidence>
<sequence length="84" mass="9618">EVRKDFPDFTLAIAENPYLHINIYISDTLTFHASFSHRTPHFRHRRNSAPHICTPHSSSHNRQSQSQRTASSSEVPPFTATFSP</sequence>
<feature type="compositionally biased region" description="Basic residues" evidence="1">
    <location>
        <begin position="39"/>
        <end position="48"/>
    </location>
</feature>
<protein>
    <submittedName>
        <fullName evidence="2">Uncharacterized protein</fullName>
    </submittedName>
</protein>
<name>C6T9F9_SOYBN</name>
<feature type="region of interest" description="Disordered" evidence="1">
    <location>
        <begin position="39"/>
        <end position="84"/>
    </location>
</feature>
<dbReference type="EMBL" id="BT094129">
    <property type="protein sequence ID" value="ACU18461.1"/>
    <property type="molecule type" value="mRNA"/>
</dbReference>
<feature type="compositionally biased region" description="Low complexity" evidence="1">
    <location>
        <begin position="56"/>
        <end position="73"/>
    </location>
</feature>